<evidence type="ECO:0000313" key="4">
    <source>
        <dbReference type="Proteomes" id="UP001139171"/>
    </source>
</evidence>
<organism evidence="3 4">
    <name type="scientific">Limnobaculum eriocheiris</name>
    <dbReference type="NCBI Taxonomy" id="2897391"/>
    <lineage>
        <taxon>Bacteria</taxon>
        <taxon>Pseudomonadati</taxon>
        <taxon>Pseudomonadota</taxon>
        <taxon>Gammaproteobacteria</taxon>
        <taxon>Enterobacterales</taxon>
        <taxon>Budviciaceae</taxon>
        <taxon>Limnobaculum</taxon>
    </lineage>
</organism>
<evidence type="ECO:0000313" key="3">
    <source>
        <dbReference type="EMBL" id="MCD1125334.1"/>
    </source>
</evidence>
<gene>
    <name evidence="3" type="ORF">LPW36_04720</name>
</gene>
<dbReference type="InterPro" id="IPR011013">
    <property type="entry name" value="Gal_mutarotase_sf_dom"/>
</dbReference>
<dbReference type="GO" id="GO:0005576">
    <property type="term" value="C:extracellular region"/>
    <property type="evidence" value="ECO:0007669"/>
    <property type="project" value="InterPro"/>
</dbReference>
<reference evidence="3" key="1">
    <citation type="submission" date="2021-11" db="EMBL/GenBank/DDBJ databases">
        <title>Jinshanibacter sp. isolated from one year old Eriocheir sinensis.</title>
        <authorList>
            <person name="Li J.-Y."/>
            <person name="He W."/>
            <person name="Gao T.-H."/>
        </authorList>
    </citation>
    <scope>NUCLEOTIDE SEQUENCE</scope>
    <source>
        <strain evidence="3">LJY008</strain>
    </source>
</reference>
<dbReference type="PANTHER" id="PTHR37322">
    <property type="match status" value="1"/>
</dbReference>
<dbReference type="InterPro" id="IPR003159">
    <property type="entry name" value="Lyase_8_central_dom"/>
</dbReference>
<name>A0A9X1MUS1_9GAMM</name>
<keyword evidence="1" id="KW-0456">Lyase</keyword>
<dbReference type="InterPro" id="IPR011071">
    <property type="entry name" value="Lyase_8-like_C"/>
</dbReference>
<dbReference type="InterPro" id="IPR014718">
    <property type="entry name" value="GH-type_carb-bd"/>
</dbReference>
<dbReference type="AlphaFoldDB" id="A0A9X1MUS1"/>
<dbReference type="Pfam" id="PF02278">
    <property type="entry name" value="Lyase_8"/>
    <property type="match status" value="1"/>
</dbReference>
<dbReference type="GO" id="GO:0006027">
    <property type="term" value="P:glycosaminoglycan catabolic process"/>
    <property type="evidence" value="ECO:0007669"/>
    <property type="project" value="InterPro"/>
</dbReference>
<dbReference type="RefSeq" id="WP_230608292.1">
    <property type="nucleotide sequence ID" value="NZ_JAJNAG010000006.1"/>
</dbReference>
<evidence type="ECO:0000259" key="2">
    <source>
        <dbReference type="Pfam" id="PF02278"/>
    </source>
</evidence>
<dbReference type="Gene3D" id="2.70.98.10">
    <property type="match status" value="1"/>
</dbReference>
<protein>
    <recommendedName>
        <fullName evidence="2">Polysaccharide lyase family 8 central domain-containing protein</fullName>
    </recommendedName>
</protein>
<dbReference type="GO" id="GO:0016829">
    <property type="term" value="F:lyase activity"/>
    <property type="evidence" value="ECO:0007669"/>
    <property type="project" value="UniProtKB-KW"/>
</dbReference>
<accession>A0A9X1MUS1</accession>
<dbReference type="SUPFAM" id="SSF49863">
    <property type="entry name" value="Hyaluronate lyase-like, C-terminal domain"/>
    <property type="match status" value="1"/>
</dbReference>
<dbReference type="GO" id="GO:0005975">
    <property type="term" value="P:carbohydrate metabolic process"/>
    <property type="evidence" value="ECO:0007669"/>
    <property type="project" value="InterPro"/>
</dbReference>
<feature type="domain" description="Polysaccharide lyase family 8 central" evidence="2">
    <location>
        <begin position="14"/>
        <end position="142"/>
    </location>
</feature>
<keyword evidence="4" id="KW-1185">Reference proteome</keyword>
<dbReference type="EMBL" id="JAJNAG010000006">
    <property type="protein sequence ID" value="MCD1125334.1"/>
    <property type="molecule type" value="Genomic_DNA"/>
</dbReference>
<dbReference type="Proteomes" id="UP001139171">
    <property type="component" value="Unassembled WGS sequence"/>
</dbReference>
<dbReference type="GO" id="GO:0030246">
    <property type="term" value="F:carbohydrate binding"/>
    <property type="evidence" value="ECO:0007669"/>
    <property type="project" value="InterPro"/>
</dbReference>
<dbReference type="SUPFAM" id="SSF74650">
    <property type="entry name" value="Galactose mutarotase-like"/>
    <property type="match status" value="1"/>
</dbReference>
<dbReference type="InterPro" id="IPR039174">
    <property type="entry name" value="Chondroitin_ABC_lyase"/>
</dbReference>
<evidence type="ECO:0000256" key="1">
    <source>
        <dbReference type="ARBA" id="ARBA00023239"/>
    </source>
</evidence>
<dbReference type="Gene3D" id="2.60.220.10">
    <property type="entry name" value="Polysaccharide lyase family 8-like, C-terminal"/>
    <property type="match status" value="1"/>
</dbReference>
<proteinExistence type="predicted"/>
<sequence>MLAVKLHGHAKYEQQNFYACKSYFIFDNRVVALGTGISNDDSEHETATTLFQHTVPDSEVVEVNGEQINQTGTDVSFKEATTFMDPAGNRYFIPDGYNIRFLYDEQESNSQSDAAPTKGIFATALIEHGISPQNQSYEYAIVIEAGDSNIPEYTVVQADTNSHIVLDNATGKEGYAFFEPVEGLEHTLIIASDSPCMALAHKASMTKAYLSIVNPDLALYAGQDSDQIDENGQQVEVSIYSRPWRYNLSMEQTVSIIVAGNWQLDGDYLDVTVESDGVNTQLTVTTIDAKPVLITLVSM</sequence>
<dbReference type="PANTHER" id="PTHR37322:SF3">
    <property type="entry name" value="CHONDROITIN SULFATE ABC EXOLYASE"/>
    <property type="match status" value="1"/>
</dbReference>
<comment type="caution">
    <text evidence="3">The sequence shown here is derived from an EMBL/GenBank/DDBJ whole genome shotgun (WGS) entry which is preliminary data.</text>
</comment>